<dbReference type="InterPro" id="IPR001296">
    <property type="entry name" value="Glyco_trans_1"/>
</dbReference>
<evidence type="ECO:0000313" key="4">
    <source>
        <dbReference type="Proteomes" id="UP001202674"/>
    </source>
</evidence>
<accession>A0AAE3K4W4</accession>
<proteinExistence type="predicted"/>
<dbReference type="PANTHER" id="PTHR45947">
    <property type="entry name" value="SULFOQUINOVOSYL TRANSFERASE SQD2"/>
    <property type="match status" value="1"/>
</dbReference>
<dbReference type="EMBL" id="JAKRVY010000004">
    <property type="protein sequence ID" value="MCL9813807.1"/>
    <property type="molecule type" value="Genomic_DNA"/>
</dbReference>
<dbReference type="Pfam" id="PF13439">
    <property type="entry name" value="Glyco_transf_4"/>
    <property type="match status" value="1"/>
</dbReference>
<keyword evidence="4" id="KW-1185">Reference proteome</keyword>
<protein>
    <submittedName>
        <fullName evidence="3">Glycosyltransferase family 4 protein</fullName>
    </submittedName>
</protein>
<dbReference type="InterPro" id="IPR028098">
    <property type="entry name" value="Glyco_trans_4-like_N"/>
</dbReference>
<organism evidence="3 4">
    <name type="scientific">Natranaeroarchaeum aerophilus</name>
    <dbReference type="NCBI Taxonomy" id="2917711"/>
    <lineage>
        <taxon>Archaea</taxon>
        <taxon>Methanobacteriati</taxon>
        <taxon>Methanobacteriota</taxon>
        <taxon>Stenosarchaea group</taxon>
        <taxon>Halobacteria</taxon>
        <taxon>Halobacteriales</taxon>
        <taxon>Natronoarchaeaceae</taxon>
        <taxon>Natranaeroarchaeum</taxon>
    </lineage>
</organism>
<feature type="domain" description="Glycosyl transferase family 1" evidence="1">
    <location>
        <begin position="190"/>
        <end position="345"/>
    </location>
</feature>
<dbReference type="Proteomes" id="UP001202674">
    <property type="component" value="Unassembled WGS sequence"/>
</dbReference>
<evidence type="ECO:0000259" key="2">
    <source>
        <dbReference type="Pfam" id="PF13439"/>
    </source>
</evidence>
<dbReference type="AlphaFoldDB" id="A0AAE3K4W4"/>
<dbReference type="CDD" id="cd03801">
    <property type="entry name" value="GT4_PimA-like"/>
    <property type="match status" value="1"/>
</dbReference>
<gene>
    <name evidence="3" type="ORF">AArcSt11_09095</name>
</gene>
<dbReference type="Pfam" id="PF00534">
    <property type="entry name" value="Glycos_transf_1"/>
    <property type="match status" value="1"/>
</dbReference>
<dbReference type="InterPro" id="IPR050194">
    <property type="entry name" value="Glycosyltransferase_grp1"/>
</dbReference>
<feature type="domain" description="Glycosyltransferase subfamily 4-like N-terminal" evidence="2">
    <location>
        <begin position="16"/>
        <end position="180"/>
    </location>
</feature>
<dbReference type="PANTHER" id="PTHR45947:SF3">
    <property type="entry name" value="SULFOQUINOVOSYL TRANSFERASE SQD2"/>
    <property type="match status" value="1"/>
</dbReference>
<dbReference type="SUPFAM" id="SSF53756">
    <property type="entry name" value="UDP-Glycosyltransferase/glycogen phosphorylase"/>
    <property type="match status" value="1"/>
</dbReference>
<sequence length="392" mass="42971">MEIGLYHDSAGTRHAGGVAIYAQWMAAELSKRNEVSLYTQSGEFTELVRSSDIDIIEVPSFSNRIPDALGSYTPISDQNWAKLAMAIWSARSDVIQQMNDNLDVLCTFQWLDDVLLSNAIDIPTVFQYHGLANTGVGVKLRETLSDTEFVLANSHDTATAVRETLGYDVEDVIYPGVDTDAFLPSASPAFISDDPVILFVGRATEQKGIFDLIEAFATLDSDARLCIIGRGNEEVIRGQCERHGVWDSTTILGEIPHHELPNYYAAADVFCLPSYSEGFGMVNLEAMACGTPVVTADLEAIRSYITNKENGLLVEPGDTVAISNAISRLLDSTELRAALGERGRETALEFSWEQQAARLEEFCINNIGTVAESTTDNERFVRPQAQLSGTHD</sequence>
<dbReference type="GO" id="GO:0016757">
    <property type="term" value="F:glycosyltransferase activity"/>
    <property type="evidence" value="ECO:0007669"/>
    <property type="project" value="InterPro"/>
</dbReference>
<comment type="caution">
    <text evidence="3">The sequence shown here is derived from an EMBL/GenBank/DDBJ whole genome shotgun (WGS) entry which is preliminary data.</text>
</comment>
<evidence type="ECO:0000313" key="3">
    <source>
        <dbReference type="EMBL" id="MCL9813807.1"/>
    </source>
</evidence>
<dbReference type="RefSeq" id="WP_250596474.1">
    <property type="nucleotide sequence ID" value="NZ_JAKRVY010000004.1"/>
</dbReference>
<dbReference type="Gene3D" id="3.40.50.2000">
    <property type="entry name" value="Glycogen Phosphorylase B"/>
    <property type="match status" value="2"/>
</dbReference>
<evidence type="ECO:0000259" key="1">
    <source>
        <dbReference type="Pfam" id="PF00534"/>
    </source>
</evidence>
<name>A0AAE3K4W4_9EURY</name>
<reference evidence="3 4" key="1">
    <citation type="journal article" date="2022" name="Syst. Appl. Microbiol.">
        <title>Natronocalculus amylovorans gen. nov., sp. nov., and Natranaeroarchaeum aerophilus sp. nov., dominant culturable amylolytic natronoarchaea from hypersaline soda lakes in southwestern Siberia.</title>
        <authorList>
            <person name="Sorokin D.Y."/>
            <person name="Elcheninov A.G."/>
            <person name="Khizhniak T.V."/>
            <person name="Koenen M."/>
            <person name="Bale N.J."/>
            <person name="Damste J.S.S."/>
            <person name="Kublanov I.V."/>
        </authorList>
    </citation>
    <scope>NUCLEOTIDE SEQUENCE [LARGE SCALE GENOMIC DNA]</scope>
    <source>
        <strain evidence="3 4">AArc-St1-1</strain>
    </source>
</reference>